<accession>A0A0F9BEF4</accession>
<evidence type="ECO:0000313" key="1">
    <source>
        <dbReference type="EMBL" id="KKK89009.1"/>
    </source>
</evidence>
<dbReference type="AlphaFoldDB" id="A0A0F9BEF4"/>
<protein>
    <submittedName>
        <fullName evidence="1">Uncharacterized protein</fullName>
    </submittedName>
</protein>
<proteinExistence type="predicted"/>
<organism evidence="1">
    <name type="scientific">marine sediment metagenome</name>
    <dbReference type="NCBI Taxonomy" id="412755"/>
    <lineage>
        <taxon>unclassified sequences</taxon>
        <taxon>metagenomes</taxon>
        <taxon>ecological metagenomes</taxon>
    </lineage>
</organism>
<comment type="caution">
    <text evidence="1">The sequence shown here is derived from an EMBL/GenBank/DDBJ whole genome shotgun (WGS) entry which is preliminary data.</text>
</comment>
<dbReference type="EMBL" id="LAZR01049709">
    <property type="protein sequence ID" value="KKK89009.1"/>
    <property type="molecule type" value="Genomic_DNA"/>
</dbReference>
<name>A0A0F9BEF4_9ZZZZ</name>
<sequence>MTADPKRGCPAHGQLNCMYCNWADGRLLFDLKSAWNVVKERASKVYGPFDRNFTEILSYVGHHCGRKTEFGGYDPDKDCEICERIAVLQRQEREAVNS</sequence>
<reference evidence="1" key="1">
    <citation type="journal article" date="2015" name="Nature">
        <title>Complex archaea that bridge the gap between prokaryotes and eukaryotes.</title>
        <authorList>
            <person name="Spang A."/>
            <person name="Saw J.H."/>
            <person name="Jorgensen S.L."/>
            <person name="Zaremba-Niedzwiedzka K."/>
            <person name="Martijn J."/>
            <person name="Lind A.E."/>
            <person name="van Eijk R."/>
            <person name="Schleper C."/>
            <person name="Guy L."/>
            <person name="Ettema T.J."/>
        </authorList>
    </citation>
    <scope>NUCLEOTIDE SEQUENCE</scope>
</reference>
<gene>
    <name evidence="1" type="ORF">LCGC14_2737440</name>
</gene>